<dbReference type="WBParaSite" id="DME_0000691901-mRNA-1">
    <property type="protein sequence ID" value="DME_0000691901-mRNA-1"/>
    <property type="gene ID" value="DME_0000691901"/>
</dbReference>
<dbReference type="PROSITE" id="PS00018">
    <property type="entry name" value="EF_HAND_1"/>
    <property type="match status" value="3"/>
</dbReference>
<feature type="domain" description="EF-hand" evidence="3">
    <location>
        <begin position="54"/>
        <end position="89"/>
    </location>
</feature>
<dbReference type="OrthoDB" id="343296at2759"/>
<accession>A0A0N4UHA7</accession>
<keyword evidence="6" id="KW-1185">Reference proteome</keyword>
<reference evidence="7" key="1">
    <citation type="submission" date="2017-02" db="UniProtKB">
        <authorList>
            <consortium name="WormBaseParasite"/>
        </authorList>
    </citation>
    <scope>IDENTIFICATION</scope>
</reference>
<evidence type="ECO:0000313" key="5">
    <source>
        <dbReference type="Proteomes" id="UP000038040"/>
    </source>
</evidence>
<dbReference type="FunFam" id="1.10.238.10:FF:000003">
    <property type="entry name" value="Calmodulin A"/>
    <property type="match status" value="1"/>
</dbReference>
<name>A0A0N4UHA7_DRAME</name>
<sequence length="160" mass="18618">MSKFRYEKLKGSLEVDLYWNTKLCEIFASIDSDNDGYLGRNEIAALLRTINAETTPLDIDAVFREMDENHCGIVNKEDFIRYMSTPPTQHLSTVELEKLFRLFDNDGDGAITKEELKEIVSQTTPWSNEKLIAEMFEKNDTNKDGRITFVEFMHLMNDYE</sequence>
<dbReference type="CDD" id="cd00051">
    <property type="entry name" value="EFh"/>
    <property type="match status" value="1"/>
</dbReference>
<dbReference type="PANTHER" id="PTHR23050">
    <property type="entry name" value="CALCIUM BINDING PROTEIN"/>
    <property type="match status" value="1"/>
</dbReference>
<dbReference type="InterPro" id="IPR050145">
    <property type="entry name" value="Centrin_CML-like"/>
</dbReference>
<dbReference type="Proteomes" id="UP000038040">
    <property type="component" value="Unplaced"/>
</dbReference>
<dbReference type="InterPro" id="IPR018247">
    <property type="entry name" value="EF_Hand_1_Ca_BS"/>
</dbReference>
<reference evidence="4 6" key="2">
    <citation type="submission" date="2018-11" db="EMBL/GenBank/DDBJ databases">
        <authorList>
            <consortium name="Pathogen Informatics"/>
        </authorList>
    </citation>
    <scope>NUCLEOTIDE SEQUENCE [LARGE SCALE GENOMIC DNA]</scope>
</reference>
<evidence type="ECO:0000313" key="7">
    <source>
        <dbReference type="WBParaSite" id="DME_0000691901-mRNA-1"/>
    </source>
</evidence>
<dbReference type="InterPro" id="IPR011992">
    <property type="entry name" value="EF-hand-dom_pair"/>
</dbReference>
<proteinExistence type="predicted"/>
<keyword evidence="1" id="KW-0677">Repeat</keyword>
<dbReference type="Gene3D" id="1.10.238.10">
    <property type="entry name" value="EF-hand"/>
    <property type="match status" value="1"/>
</dbReference>
<evidence type="ECO:0000256" key="1">
    <source>
        <dbReference type="ARBA" id="ARBA00022737"/>
    </source>
</evidence>
<feature type="domain" description="EF-hand" evidence="3">
    <location>
        <begin position="91"/>
        <end position="126"/>
    </location>
</feature>
<dbReference type="STRING" id="318479.A0A0N4UHA7"/>
<dbReference type="Pfam" id="PF13499">
    <property type="entry name" value="EF-hand_7"/>
    <property type="match status" value="2"/>
</dbReference>
<feature type="domain" description="EF-hand" evidence="3">
    <location>
        <begin position="127"/>
        <end position="160"/>
    </location>
</feature>
<feature type="domain" description="EF-hand" evidence="3">
    <location>
        <begin position="18"/>
        <end position="53"/>
    </location>
</feature>
<dbReference type="Proteomes" id="UP000274756">
    <property type="component" value="Unassembled WGS sequence"/>
</dbReference>
<dbReference type="EMBL" id="UYYG01001190">
    <property type="protein sequence ID" value="VDN59778.1"/>
    <property type="molecule type" value="Genomic_DNA"/>
</dbReference>
<evidence type="ECO:0000313" key="4">
    <source>
        <dbReference type="EMBL" id="VDN59778.1"/>
    </source>
</evidence>
<dbReference type="PROSITE" id="PS50222">
    <property type="entry name" value="EF_HAND_2"/>
    <property type="match status" value="4"/>
</dbReference>
<dbReference type="SUPFAM" id="SSF47473">
    <property type="entry name" value="EF-hand"/>
    <property type="match status" value="1"/>
</dbReference>
<evidence type="ECO:0000313" key="6">
    <source>
        <dbReference type="Proteomes" id="UP000274756"/>
    </source>
</evidence>
<evidence type="ECO:0000256" key="2">
    <source>
        <dbReference type="ARBA" id="ARBA00022837"/>
    </source>
</evidence>
<dbReference type="SMART" id="SM00054">
    <property type="entry name" value="EFh"/>
    <property type="match status" value="4"/>
</dbReference>
<organism evidence="5 7">
    <name type="scientific">Dracunculus medinensis</name>
    <name type="common">Guinea worm</name>
    <dbReference type="NCBI Taxonomy" id="318479"/>
    <lineage>
        <taxon>Eukaryota</taxon>
        <taxon>Metazoa</taxon>
        <taxon>Ecdysozoa</taxon>
        <taxon>Nematoda</taxon>
        <taxon>Chromadorea</taxon>
        <taxon>Rhabditida</taxon>
        <taxon>Spirurina</taxon>
        <taxon>Dracunculoidea</taxon>
        <taxon>Dracunculidae</taxon>
        <taxon>Dracunculus</taxon>
    </lineage>
</organism>
<keyword evidence="2" id="KW-0106">Calcium</keyword>
<dbReference type="AlphaFoldDB" id="A0A0N4UHA7"/>
<gene>
    <name evidence="4" type="ORF">DME_LOCUS9751</name>
</gene>
<dbReference type="GO" id="GO:0005509">
    <property type="term" value="F:calcium ion binding"/>
    <property type="evidence" value="ECO:0007669"/>
    <property type="project" value="InterPro"/>
</dbReference>
<dbReference type="InterPro" id="IPR002048">
    <property type="entry name" value="EF_hand_dom"/>
</dbReference>
<evidence type="ECO:0000259" key="3">
    <source>
        <dbReference type="PROSITE" id="PS50222"/>
    </source>
</evidence>
<protein>
    <submittedName>
        <fullName evidence="7">Calmodulin</fullName>
    </submittedName>
</protein>